<dbReference type="AlphaFoldDB" id="A0AAD7S5X8"/>
<gene>
    <name evidence="2" type="ORF">AAFF_G00019700</name>
</gene>
<evidence type="ECO:0000256" key="1">
    <source>
        <dbReference type="SAM" id="MobiDB-lite"/>
    </source>
</evidence>
<accession>A0AAD7S5X8</accession>
<feature type="region of interest" description="Disordered" evidence="1">
    <location>
        <begin position="1"/>
        <end position="43"/>
    </location>
</feature>
<name>A0AAD7S5X8_9TELE</name>
<feature type="compositionally biased region" description="Basic and acidic residues" evidence="1">
    <location>
        <begin position="65"/>
        <end position="79"/>
    </location>
</feature>
<organism evidence="2 3">
    <name type="scientific">Aldrovandia affinis</name>
    <dbReference type="NCBI Taxonomy" id="143900"/>
    <lineage>
        <taxon>Eukaryota</taxon>
        <taxon>Metazoa</taxon>
        <taxon>Chordata</taxon>
        <taxon>Craniata</taxon>
        <taxon>Vertebrata</taxon>
        <taxon>Euteleostomi</taxon>
        <taxon>Actinopterygii</taxon>
        <taxon>Neopterygii</taxon>
        <taxon>Teleostei</taxon>
        <taxon>Notacanthiformes</taxon>
        <taxon>Halosauridae</taxon>
        <taxon>Aldrovandia</taxon>
    </lineage>
</organism>
<proteinExistence type="predicted"/>
<reference evidence="2" key="1">
    <citation type="journal article" date="2023" name="Science">
        <title>Genome structures resolve the early diversification of teleost fishes.</title>
        <authorList>
            <person name="Parey E."/>
            <person name="Louis A."/>
            <person name="Montfort J."/>
            <person name="Bouchez O."/>
            <person name="Roques C."/>
            <person name="Iampietro C."/>
            <person name="Lluch J."/>
            <person name="Castinel A."/>
            <person name="Donnadieu C."/>
            <person name="Desvignes T."/>
            <person name="Floi Bucao C."/>
            <person name="Jouanno E."/>
            <person name="Wen M."/>
            <person name="Mejri S."/>
            <person name="Dirks R."/>
            <person name="Jansen H."/>
            <person name="Henkel C."/>
            <person name="Chen W.J."/>
            <person name="Zahm M."/>
            <person name="Cabau C."/>
            <person name="Klopp C."/>
            <person name="Thompson A.W."/>
            <person name="Robinson-Rechavi M."/>
            <person name="Braasch I."/>
            <person name="Lecointre G."/>
            <person name="Bobe J."/>
            <person name="Postlethwait J.H."/>
            <person name="Berthelot C."/>
            <person name="Roest Crollius H."/>
            <person name="Guiguen Y."/>
        </authorList>
    </citation>
    <scope>NUCLEOTIDE SEQUENCE</scope>
    <source>
        <strain evidence="2">NC1722</strain>
    </source>
</reference>
<protein>
    <submittedName>
        <fullName evidence="2">Uncharacterized protein</fullName>
    </submittedName>
</protein>
<comment type="caution">
    <text evidence="2">The sequence shown here is derived from an EMBL/GenBank/DDBJ whole genome shotgun (WGS) entry which is preliminary data.</text>
</comment>
<evidence type="ECO:0000313" key="2">
    <source>
        <dbReference type="EMBL" id="KAJ8396393.1"/>
    </source>
</evidence>
<evidence type="ECO:0000313" key="3">
    <source>
        <dbReference type="Proteomes" id="UP001221898"/>
    </source>
</evidence>
<feature type="region of interest" description="Disordered" evidence="1">
    <location>
        <begin position="65"/>
        <end position="88"/>
    </location>
</feature>
<sequence length="88" mass="9202">MATIVGSPEEQHRSDVSTASAFSSPPPPPTGPGSKDPCPTQDPAALISLLAASIYALPLRSDWLEGKDPFQEGRSKRLSVDLGFPKAG</sequence>
<keyword evidence="3" id="KW-1185">Reference proteome</keyword>
<dbReference type="Proteomes" id="UP001221898">
    <property type="component" value="Unassembled WGS sequence"/>
</dbReference>
<dbReference type="EMBL" id="JAINUG010000107">
    <property type="protein sequence ID" value="KAJ8396393.1"/>
    <property type="molecule type" value="Genomic_DNA"/>
</dbReference>